<dbReference type="Proteomes" id="UP000837857">
    <property type="component" value="Chromosome 23"/>
</dbReference>
<dbReference type="EMBL" id="OW152835">
    <property type="protein sequence ID" value="CAH2056523.1"/>
    <property type="molecule type" value="Genomic_DNA"/>
</dbReference>
<evidence type="ECO:0000313" key="2">
    <source>
        <dbReference type="Proteomes" id="UP000837857"/>
    </source>
</evidence>
<reference evidence="1" key="1">
    <citation type="submission" date="2022-03" db="EMBL/GenBank/DDBJ databases">
        <authorList>
            <person name="Martin H S."/>
        </authorList>
    </citation>
    <scope>NUCLEOTIDE SEQUENCE</scope>
</reference>
<protein>
    <submittedName>
        <fullName evidence="1">Uncharacterized protein</fullName>
    </submittedName>
</protein>
<feature type="non-terminal residue" evidence="1">
    <location>
        <position position="73"/>
    </location>
</feature>
<gene>
    <name evidence="1" type="ORF">IPOD504_LOCUS9727</name>
</gene>
<evidence type="ECO:0000313" key="1">
    <source>
        <dbReference type="EMBL" id="CAH2056523.1"/>
    </source>
</evidence>
<name>A0ABN8INC8_9NEOP</name>
<organism evidence="1 2">
    <name type="scientific">Iphiclides podalirius</name>
    <name type="common">scarce swallowtail</name>
    <dbReference type="NCBI Taxonomy" id="110791"/>
    <lineage>
        <taxon>Eukaryota</taxon>
        <taxon>Metazoa</taxon>
        <taxon>Ecdysozoa</taxon>
        <taxon>Arthropoda</taxon>
        <taxon>Hexapoda</taxon>
        <taxon>Insecta</taxon>
        <taxon>Pterygota</taxon>
        <taxon>Neoptera</taxon>
        <taxon>Endopterygota</taxon>
        <taxon>Lepidoptera</taxon>
        <taxon>Glossata</taxon>
        <taxon>Ditrysia</taxon>
        <taxon>Papilionoidea</taxon>
        <taxon>Papilionidae</taxon>
        <taxon>Papilioninae</taxon>
        <taxon>Iphiclides</taxon>
    </lineage>
</organism>
<accession>A0ABN8INC8</accession>
<proteinExistence type="predicted"/>
<sequence>MCARGGEAHGLVCEGKRACVRPERAISSFPWRPVKMADAPPPHSVRVYKRSPDLQPPESQYASPRVHVTRVPF</sequence>
<keyword evidence="2" id="KW-1185">Reference proteome</keyword>